<dbReference type="SMART" id="SM00028">
    <property type="entry name" value="TPR"/>
    <property type="match status" value="1"/>
</dbReference>
<evidence type="ECO:0008006" key="4">
    <source>
        <dbReference type="Google" id="ProtNLM"/>
    </source>
</evidence>
<dbReference type="Gene3D" id="1.25.40.10">
    <property type="entry name" value="Tetratricopeptide repeat domain"/>
    <property type="match status" value="1"/>
</dbReference>
<dbReference type="InterPro" id="IPR011990">
    <property type="entry name" value="TPR-like_helical_dom_sf"/>
</dbReference>
<proteinExistence type="predicted"/>
<keyword evidence="1" id="KW-0802">TPR repeat</keyword>
<feature type="repeat" description="TPR" evidence="1">
    <location>
        <begin position="15"/>
        <end position="48"/>
    </location>
</feature>
<dbReference type="Proteomes" id="UP000816034">
    <property type="component" value="Unassembled WGS sequence"/>
</dbReference>
<sequence>MKSIDREQAIQFDLTNSFYNLGMKLSLVKDFAHALESFQEAIDLQPNDLQIHGKIVQLYEKIGQKDQRDEKVKEIYTKYKNKEFSEDLKRFCRDQFEISSSPEAEGKNIHVFVYEHFELIGNNAVKFVFQCTDSSQQQVLLRISLGSYAITNSFMKELHQYADDRRVYHLDGYYPGNLHKTFGFYEGTEEGPSLSYDELKEKVIGILDGSNGTVMSSSTGPNKYI</sequence>
<organism evidence="2 3">
    <name type="scientific">Naegleria lovaniensis</name>
    <name type="common">Amoeba</name>
    <dbReference type="NCBI Taxonomy" id="51637"/>
    <lineage>
        <taxon>Eukaryota</taxon>
        <taxon>Discoba</taxon>
        <taxon>Heterolobosea</taxon>
        <taxon>Tetramitia</taxon>
        <taxon>Eutetramitia</taxon>
        <taxon>Vahlkampfiidae</taxon>
        <taxon>Naegleria</taxon>
    </lineage>
</organism>
<accession>A0AA88KH26</accession>
<gene>
    <name evidence="2" type="ORF">C9374_006293</name>
</gene>
<evidence type="ECO:0000256" key="1">
    <source>
        <dbReference type="PROSITE-ProRule" id="PRU00339"/>
    </source>
</evidence>
<reference evidence="2 3" key="1">
    <citation type="journal article" date="2018" name="BMC Genomics">
        <title>The genome of Naegleria lovaniensis, the basis for a comparative approach to unravel pathogenicity factors of the human pathogenic amoeba N. fowleri.</title>
        <authorList>
            <person name="Liechti N."/>
            <person name="Schurch N."/>
            <person name="Bruggmann R."/>
            <person name="Wittwer M."/>
        </authorList>
    </citation>
    <scope>NUCLEOTIDE SEQUENCE [LARGE SCALE GENOMIC DNA]</scope>
    <source>
        <strain evidence="2 3">ATCC 30569</strain>
    </source>
</reference>
<comment type="caution">
    <text evidence="2">The sequence shown here is derived from an EMBL/GenBank/DDBJ whole genome shotgun (WGS) entry which is preliminary data.</text>
</comment>
<dbReference type="GeneID" id="68098747"/>
<dbReference type="RefSeq" id="XP_044546984.1">
    <property type="nucleotide sequence ID" value="XM_044696137.1"/>
</dbReference>
<dbReference type="EMBL" id="PYSW02000027">
    <property type="protein sequence ID" value="KAG2381304.1"/>
    <property type="molecule type" value="Genomic_DNA"/>
</dbReference>
<dbReference type="InterPro" id="IPR019734">
    <property type="entry name" value="TPR_rpt"/>
</dbReference>
<dbReference type="SUPFAM" id="SSF48452">
    <property type="entry name" value="TPR-like"/>
    <property type="match status" value="1"/>
</dbReference>
<keyword evidence="3" id="KW-1185">Reference proteome</keyword>
<evidence type="ECO:0000313" key="2">
    <source>
        <dbReference type="EMBL" id="KAG2381304.1"/>
    </source>
</evidence>
<dbReference type="PROSITE" id="PS50293">
    <property type="entry name" value="TPR_REGION"/>
    <property type="match status" value="1"/>
</dbReference>
<name>A0AA88KH26_NAELO</name>
<protein>
    <recommendedName>
        <fullName evidence="4">Tetratricopeptide repeat protein</fullName>
    </recommendedName>
</protein>
<dbReference type="AlphaFoldDB" id="A0AA88KH26"/>
<evidence type="ECO:0000313" key="3">
    <source>
        <dbReference type="Proteomes" id="UP000816034"/>
    </source>
</evidence>
<dbReference type="PROSITE" id="PS50005">
    <property type="entry name" value="TPR"/>
    <property type="match status" value="1"/>
</dbReference>